<dbReference type="eggNOG" id="COG0651">
    <property type="taxonomic scope" value="Bacteria"/>
</dbReference>
<feature type="transmembrane region" description="Helical" evidence="8">
    <location>
        <begin position="20"/>
        <end position="40"/>
    </location>
</feature>
<feature type="transmembrane region" description="Helical" evidence="8">
    <location>
        <begin position="174"/>
        <end position="195"/>
    </location>
</feature>
<dbReference type="PANTHER" id="PTHR42703:SF1">
    <property type="entry name" value="NA(+)_H(+) ANTIPORTER SUBUNIT D1"/>
    <property type="match status" value="1"/>
</dbReference>
<dbReference type="KEGG" id="caz:CARG_00555"/>
<proteinExistence type="inferred from homology"/>
<organism evidence="10 11">
    <name type="scientific">Corynebacterium argentoratense DSM 44202</name>
    <dbReference type="NCBI Taxonomy" id="1348662"/>
    <lineage>
        <taxon>Bacteria</taxon>
        <taxon>Bacillati</taxon>
        <taxon>Actinomycetota</taxon>
        <taxon>Actinomycetes</taxon>
        <taxon>Mycobacteriales</taxon>
        <taxon>Corynebacteriaceae</taxon>
        <taxon>Corynebacterium</taxon>
    </lineage>
</organism>
<comment type="similarity">
    <text evidence="2">Belongs to the CPA3 antiporters (TC 2.A.63) subunit D family.</text>
</comment>
<dbReference type="InterPro" id="IPR001750">
    <property type="entry name" value="ND/Mrp_TM"/>
</dbReference>
<evidence type="ECO:0000259" key="9">
    <source>
        <dbReference type="Pfam" id="PF00361"/>
    </source>
</evidence>
<evidence type="ECO:0000256" key="1">
    <source>
        <dbReference type="ARBA" id="ARBA00004651"/>
    </source>
</evidence>
<gene>
    <name evidence="10" type="ORF">CARG_00555</name>
</gene>
<evidence type="ECO:0000256" key="8">
    <source>
        <dbReference type="SAM" id="Phobius"/>
    </source>
</evidence>
<feature type="transmembrane region" description="Helical" evidence="8">
    <location>
        <begin position="119"/>
        <end position="137"/>
    </location>
</feature>
<dbReference type="InterPro" id="IPR003918">
    <property type="entry name" value="NADH_UbQ_OxRdtase"/>
</dbReference>
<name>U3GXZ7_9CORY</name>
<dbReference type="Pfam" id="PF00361">
    <property type="entry name" value="Proton_antipo_M"/>
    <property type="match status" value="1"/>
</dbReference>
<protein>
    <recommendedName>
        <fullName evidence="9">NADH:quinone oxidoreductase/Mrp antiporter transmembrane domain-containing protein</fullName>
    </recommendedName>
</protein>
<feature type="domain" description="NADH:quinone oxidoreductase/Mrp antiporter transmembrane" evidence="9">
    <location>
        <begin position="140"/>
        <end position="425"/>
    </location>
</feature>
<sequence length="519" mass="54235">MMMHIFAAEGAVHGAPLNAAAMLPLFVAVPLVAAALAVIVRGVARDVLHLAVPAAGIFAGVWLYAATYDAPLGHNVGLYSGGVAIPFVADGVTALMIVATSLVALTANWFATVVGETRARFYPALALMLTAGVNGALMTGDLFNLFVFIEVMLLPSYGLIAMTGTWSRLAGGRMFVLVNLATSTVLLIGVSLVYATYGSANIAVLAGAARGDKPVVVAMGLVVIALVVKAGVFPVHTWLPRTYPGTSPAVMALFSGLHTKVAVYALFRIFTVVFGLDTHWSGLIMIFAIASMMVGSFAGLGEYTMRRVVAYQMVVGMPFIVIMLAFVASDPKSALAAGLFYMLHHMVTIGALVLTTGAIEETYGTGRLHQLSGLARRDPLVAAVFVMGAFSIVGLPPFSGVWAKVFAVMEIARSGGTQAWVAIGVIIVASLGALFSMLRLWREVFWGKDMDAERTPPGLVVTLPRLAPAAAMAAVSLAMFVAVGPLFAAVDHASAQLVDVDSYQHAVLGDPADAVGEGH</sequence>
<evidence type="ECO:0000256" key="4">
    <source>
        <dbReference type="ARBA" id="ARBA00022692"/>
    </source>
</evidence>
<evidence type="ECO:0000256" key="7">
    <source>
        <dbReference type="RuleBase" id="RU000320"/>
    </source>
</evidence>
<feature type="transmembrane region" description="Helical" evidence="8">
    <location>
        <begin position="85"/>
        <end position="107"/>
    </location>
</feature>
<feature type="transmembrane region" description="Helical" evidence="8">
    <location>
        <begin position="308"/>
        <end position="328"/>
    </location>
</feature>
<keyword evidence="3" id="KW-1003">Cell membrane</keyword>
<dbReference type="Proteomes" id="UP000016943">
    <property type="component" value="Chromosome"/>
</dbReference>
<dbReference type="PANTHER" id="PTHR42703">
    <property type="entry name" value="NADH DEHYDROGENASE"/>
    <property type="match status" value="1"/>
</dbReference>
<feature type="transmembrane region" description="Helical" evidence="8">
    <location>
        <begin position="47"/>
        <end position="65"/>
    </location>
</feature>
<evidence type="ECO:0000313" key="10">
    <source>
        <dbReference type="EMBL" id="AGU14312.1"/>
    </source>
</evidence>
<feature type="transmembrane region" description="Helical" evidence="8">
    <location>
        <begin position="419"/>
        <end position="441"/>
    </location>
</feature>
<evidence type="ECO:0000256" key="5">
    <source>
        <dbReference type="ARBA" id="ARBA00022989"/>
    </source>
</evidence>
<dbReference type="EMBL" id="CP006365">
    <property type="protein sequence ID" value="AGU14312.1"/>
    <property type="molecule type" value="Genomic_DNA"/>
</dbReference>
<dbReference type="STRING" id="1348662.CARG_00555"/>
<dbReference type="GO" id="GO:0005886">
    <property type="term" value="C:plasma membrane"/>
    <property type="evidence" value="ECO:0007669"/>
    <property type="project" value="UniProtKB-SubCell"/>
</dbReference>
<feature type="transmembrane region" description="Helical" evidence="8">
    <location>
        <begin position="280"/>
        <end position="301"/>
    </location>
</feature>
<dbReference type="InterPro" id="IPR050586">
    <property type="entry name" value="CPA3_Na-H_Antiporter_D"/>
</dbReference>
<feature type="transmembrane region" description="Helical" evidence="8">
    <location>
        <begin position="334"/>
        <end position="359"/>
    </location>
</feature>
<feature type="transmembrane region" description="Helical" evidence="8">
    <location>
        <begin position="215"/>
        <end position="239"/>
    </location>
</feature>
<keyword evidence="4 7" id="KW-0812">Transmembrane</keyword>
<dbReference type="NCBIfam" id="NF006239">
    <property type="entry name" value="PRK08375.1-5"/>
    <property type="match status" value="1"/>
</dbReference>
<dbReference type="GO" id="GO:0042773">
    <property type="term" value="P:ATP synthesis coupled electron transport"/>
    <property type="evidence" value="ECO:0007669"/>
    <property type="project" value="InterPro"/>
</dbReference>
<keyword evidence="5 8" id="KW-1133">Transmembrane helix</keyword>
<keyword evidence="11" id="KW-1185">Reference proteome</keyword>
<evidence type="ECO:0000256" key="3">
    <source>
        <dbReference type="ARBA" id="ARBA00022475"/>
    </source>
</evidence>
<dbReference type="PRINTS" id="PR01437">
    <property type="entry name" value="NUOXDRDTASE4"/>
</dbReference>
<dbReference type="HOGENOM" id="CLU_007100_9_2_11"/>
<feature type="transmembrane region" description="Helical" evidence="8">
    <location>
        <begin position="251"/>
        <end position="274"/>
    </location>
</feature>
<evidence type="ECO:0000256" key="6">
    <source>
        <dbReference type="ARBA" id="ARBA00023136"/>
    </source>
</evidence>
<dbReference type="PATRIC" id="fig|1348662.3.peg.105"/>
<evidence type="ECO:0000256" key="2">
    <source>
        <dbReference type="ARBA" id="ARBA00005346"/>
    </source>
</evidence>
<evidence type="ECO:0000313" key="11">
    <source>
        <dbReference type="Proteomes" id="UP000016943"/>
    </source>
</evidence>
<dbReference type="AlphaFoldDB" id="U3GXZ7"/>
<keyword evidence="6 8" id="KW-0472">Membrane</keyword>
<dbReference type="GO" id="GO:0008137">
    <property type="term" value="F:NADH dehydrogenase (ubiquinone) activity"/>
    <property type="evidence" value="ECO:0007669"/>
    <property type="project" value="InterPro"/>
</dbReference>
<feature type="transmembrane region" description="Helical" evidence="8">
    <location>
        <begin position="143"/>
        <end position="162"/>
    </location>
</feature>
<feature type="transmembrane region" description="Helical" evidence="8">
    <location>
        <begin position="462"/>
        <end position="488"/>
    </location>
</feature>
<feature type="transmembrane region" description="Helical" evidence="8">
    <location>
        <begin position="380"/>
        <end position="399"/>
    </location>
</feature>
<accession>U3GXZ7</accession>
<reference evidence="10 11" key="1">
    <citation type="journal article" date="2013" name="Genome Announc.">
        <title>Whole-Genome Sequence of the Clinical Strain Corynebacterium argentoratense DSM 44202, Isolated from a Human Throat Specimen.</title>
        <authorList>
            <person name="Bomholt C."/>
            <person name="Glaub A."/>
            <person name="Gravermann K."/>
            <person name="Albersmeier A."/>
            <person name="Brinkrolf K."/>
            <person name="Ruckert C."/>
            <person name="Tauch A."/>
        </authorList>
    </citation>
    <scope>NUCLEOTIDE SEQUENCE [LARGE SCALE GENOMIC DNA]</scope>
    <source>
        <strain evidence="10">DSM 44202</strain>
    </source>
</reference>
<comment type="subcellular location">
    <subcellularLocation>
        <location evidence="1">Cell membrane</location>
        <topology evidence="1">Multi-pass membrane protein</topology>
    </subcellularLocation>
    <subcellularLocation>
        <location evidence="7">Membrane</location>
        <topology evidence="7">Multi-pass membrane protein</topology>
    </subcellularLocation>
</comment>